<dbReference type="AlphaFoldDB" id="A0A0X3TR17"/>
<evidence type="ECO:0000256" key="1">
    <source>
        <dbReference type="SAM" id="SignalP"/>
    </source>
</evidence>
<reference evidence="3 4" key="1">
    <citation type="submission" date="2015-12" db="EMBL/GenBank/DDBJ databases">
        <authorList>
            <person name="Shamseldin A."/>
            <person name="Moawad H."/>
            <person name="Abd El-Rahim W.M."/>
            <person name="Sadowsky M.J."/>
        </authorList>
    </citation>
    <scope>NUCLEOTIDE SEQUENCE [LARGE SCALE GENOMIC DNA]</scope>
    <source>
        <strain evidence="3 4">ZGT118</strain>
    </source>
</reference>
<dbReference type="EMBL" id="LQBQ01000023">
    <property type="protein sequence ID" value="KUJ78153.1"/>
    <property type="molecule type" value="Genomic_DNA"/>
</dbReference>
<feature type="domain" description="PepSY" evidence="2">
    <location>
        <begin position="3"/>
        <end position="80"/>
    </location>
</feature>
<dbReference type="STRING" id="1685379.AVO45_09375"/>
<accession>A0A0X3TR17</accession>
<name>A0A0X3TR17_9RHOB</name>
<evidence type="ECO:0000313" key="4">
    <source>
        <dbReference type="Proteomes" id="UP000053791"/>
    </source>
</evidence>
<comment type="caution">
    <text evidence="3">The sequence shown here is derived from an EMBL/GenBank/DDBJ whole genome shotgun (WGS) entry which is preliminary data.</text>
</comment>
<gene>
    <name evidence="3" type="ORF">AVO45_09375</name>
</gene>
<dbReference type="OrthoDB" id="7850927at2"/>
<protein>
    <recommendedName>
        <fullName evidence="2">PepSY domain-containing protein</fullName>
    </recommendedName>
</protein>
<dbReference type="Pfam" id="PF13670">
    <property type="entry name" value="PepSY_2"/>
    <property type="match status" value="1"/>
</dbReference>
<evidence type="ECO:0000313" key="3">
    <source>
        <dbReference type="EMBL" id="KUJ78153.1"/>
    </source>
</evidence>
<dbReference type="InterPro" id="IPR025711">
    <property type="entry name" value="PepSY"/>
</dbReference>
<feature type="signal peptide" evidence="1">
    <location>
        <begin position="1"/>
        <end position="18"/>
    </location>
</feature>
<evidence type="ECO:0000259" key="2">
    <source>
        <dbReference type="Pfam" id="PF13670"/>
    </source>
</evidence>
<keyword evidence="1" id="KW-0732">Signal</keyword>
<organism evidence="3 4">
    <name type="scientific">Ruegeria marisrubri</name>
    <dbReference type="NCBI Taxonomy" id="1685379"/>
    <lineage>
        <taxon>Bacteria</taxon>
        <taxon>Pseudomonadati</taxon>
        <taxon>Pseudomonadota</taxon>
        <taxon>Alphaproteobacteria</taxon>
        <taxon>Rhodobacterales</taxon>
        <taxon>Roseobacteraceae</taxon>
        <taxon>Ruegeria</taxon>
    </lineage>
</organism>
<keyword evidence="4" id="KW-1185">Reference proteome</keyword>
<sequence length="83" mass="8895">MKTLAVIASLVLATPALASQLSADTQLGTTNEEITASLQDLGYKVRKIEVEDGKIEAYVIKGDEMAEVYIDPESGKVVKVKAK</sequence>
<dbReference type="Proteomes" id="UP000053791">
    <property type="component" value="Unassembled WGS sequence"/>
</dbReference>
<proteinExistence type="predicted"/>
<dbReference type="RefSeq" id="WP_068347350.1">
    <property type="nucleotide sequence ID" value="NZ_LQBQ01000023.1"/>
</dbReference>
<feature type="chain" id="PRO_5007054363" description="PepSY domain-containing protein" evidence="1">
    <location>
        <begin position="19"/>
        <end position="83"/>
    </location>
</feature>